<keyword evidence="5" id="KW-0028">Amino-acid biosynthesis</keyword>
<evidence type="ECO:0000256" key="9">
    <source>
        <dbReference type="PIRSR" id="PIRSR604450-51"/>
    </source>
</evidence>
<keyword evidence="8" id="KW-0456">Lyase</keyword>
<dbReference type="GO" id="GO:0009088">
    <property type="term" value="P:threonine biosynthetic process"/>
    <property type="evidence" value="ECO:0007669"/>
    <property type="project" value="UniProtKB-UniPathway"/>
</dbReference>
<evidence type="ECO:0000256" key="1">
    <source>
        <dbReference type="ARBA" id="ARBA00001933"/>
    </source>
</evidence>
<evidence type="ECO:0000313" key="13">
    <source>
        <dbReference type="EMBL" id="KAF5325039.1"/>
    </source>
</evidence>
<proteinExistence type="inferred from homology"/>
<evidence type="ECO:0000259" key="12">
    <source>
        <dbReference type="Pfam" id="PF14821"/>
    </source>
</evidence>
<comment type="cofactor">
    <cofactor evidence="1 9">
        <name>pyridoxal 5'-phosphate</name>
        <dbReference type="ChEBI" id="CHEBI:597326"/>
    </cofactor>
</comment>
<dbReference type="Gene3D" id="3.90.1380.10">
    <property type="entry name" value="Threonine synthase, N-terminal domain"/>
    <property type="match status" value="1"/>
</dbReference>
<keyword evidence="7 9" id="KW-0663">Pyridoxal phosphate</keyword>
<dbReference type="CDD" id="cd01560">
    <property type="entry name" value="Thr-synth_2"/>
    <property type="match status" value="1"/>
</dbReference>
<dbReference type="EC" id="4.2.3.1" evidence="4"/>
<feature type="region of interest" description="Disordered" evidence="10">
    <location>
        <begin position="311"/>
        <end position="339"/>
    </location>
</feature>
<dbReference type="UniPathway" id="UPA00050">
    <property type="reaction ID" value="UER00065"/>
</dbReference>
<reference evidence="13 14" key="1">
    <citation type="journal article" date="2020" name="ISME J.">
        <title>Uncovering the hidden diversity of litter-decomposition mechanisms in mushroom-forming fungi.</title>
        <authorList>
            <person name="Floudas D."/>
            <person name="Bentzer J."/>
            <person name="Ahren D."/>
            <person name="Johansson T."/>
            <person name="Persson P."/>
            <person name="Tunlid A."/>
        </authorList>
    </citation>
    <scope>NUCLEOTIDE SEQUENCE [LARGE SCALE GENOMIC DNA]</scope>
    <source>
        <strain evidence="13 14">CBS 101986</strain>
    </source>
</reference>
<sequence length="540" mass="59095">MKYFSTRGAEQTLSFEETVLTGLAPNGGLYIPETIPALPANWRTEWKDYSFVDLSVAVLSLYISPEEISTQELRTLVEKSYATFRHPDVTPLHKLDDKTFVLELFHGPTFAFKDVALQLLGNLFEFFLLRRNARRAPGEKQEKLTVVGATSGDTGSAAIYGLRNKANISIFILHPKGRVSPIQEAQMTTVTDANVHNVAVKGTFDDCQDIVKALFADKEFNATHRLGAVNSINWARILAQTVYYFLSYFHVQKHLPANAELQYVVPTGNFGDILAGYYAKKMGLPIGKLVVSTNANDILTRFWRSGKYEKVDSSVPEGKGATEPVAGASDGKQATDASGVKETLSPAMDILISSNFERLLWYLAFQNSEGANEGEKRRNACATLDGWMGKMKSNGRVEVPVAVLESARADFLAERVSDDLTLKTIKSYFEGQPSYVADPHTAVGLAAARIVAQSNAPSVCQIVLSTAHPAKFSEAVSRALEGSPNFNFDRDVLPKEFEGLLQKEKRVIDVEKADINLVKAVVEQVAQKEAASATAGAASV</sequence>
<evidence type="ECO:0000256" key="8">
    <source>
        <dbReference type="ARBA" id="ARBA00023239"/>
    </source>
</evidence>
<dbReference type="FunFam" id="3.40.50.1100:FF:000024">
    <property type="entry name" value="Probable threonine synthase"/>
    <property type="match status" value="1"/>
</dbReference>
<evidence type="ECO:0000256" key="4">
    <source>
        <dbReference type="ARBA" id="ARBA00013028"/>
    </source>
</evidence>
<dbReference type="PANTHER" id="PTHR42690:SF1">
    <property type="entry name" value="THREONINE SYNTHASE-LIKE 2"/>
    <property type="match status" value="1"/>
</dbReference>
<dbReference type="InterPro" id="IPR051166">
    <property type="entry name" value="Threonine_Synthase"/>
</dbReference>
<dbReference type="GO" id="GO:0030170">
    <property type="term" value="F:pyridoxal phosphate binding"/>
    <property type="evidence" value="ECO:0007669"/>
    <property type="project" value="InterPro"/>
</dbReference>
<dbReference type="Pfam" id="PF24857">
    <property type="entry name" value="THR4_C"/>
    <property type="match status" value="1"/>
</dbReference>
<dbReference type="SUPFAM" id="SSF53686">
    <property type="entry name" value="Tryptophan synthase beta subunit-like PLP-dependent enzymes"/>
    <property type="match status" value="1"/>
</dbReference>
<dbReference type="InterPro" id="IPR036052">
    <property type="entry name" value="TrpB-like_PALP_sf"/>
</dbReference>
<keyword evidence="6" id="KW-0791">Threonine biosynthesis</keyword>
<feature type="domain" description="Tryptophan synthase beta chain-like PALP" evidence="11">
    <location>
        <begin position="89"/>
        <end position="317"/>
    </location>
</feature>
<comment type="caution">
    <text evidence="13">The sequence shown here is derived from an EMBL/GenBank/DDBJ whole genome shotgun (WGS) entry which is preliminary data.</text>
</comment>
<dbReference type="InterPro" id="IPR004450">
    <property type="entry name" value="Thr_synthase-like"/>
</dbReference>
<dbReference type="Gene3D" id="3.40.50.1100">
    <property type="match status" value="2"/>
</dbReference>
<evidence type="ECO:0000256" key="5">
    <source>
        <dbReference type="ARBA" id="ARBA00022605"/>
    </source>
</evidence>
<dbReference type="OrthoDB" id="5203861at2759"/>
<dbReference type="NCBIfam" id="TIGR00260">
    <property type="entry name" value="thrC"/>
    <property type="match status" value="1"/>
</dbReference>
<dbReference type="InterPro" id="IPR001926">
    <property type="entry name" value="TrpB-like_PALP"/>
</dbReference>
<gene>
    <name evidence="13" type="ORF">D9619_009591</name>
</gene>
<dbReference type="InterPro" id="IPR000634">
    <property type="entry name" value="Ser/Thr_deHydtase_PyrdxlP-BS"/>
</dbReference>
<dbReference type="EMBL" id="JAACJJ010000015">
    <property type="protein sequence ID" value="KAF5325039.1"/>
    <property type="molecule type" value="Genomic_DNA"/>
</dbReference>
<dbReference type="AlphaFoldDB" id="A0A8H5BKF5"/>
<evidence type="ECO:0000313" key="14">
    <source>
        <dbReference type="Proteomes" id="UP000567179"/>
    </source>
</evidence>
<dbReference type="PROSITE" id="PS00165">
    <property type="entry name" value="DEHYDRATASE_SER_THR"/>
    <property type="match status" value="1"/>
</dbReference>
<evidence type="ECO:0000256" key="3">
    <source>
        <dbReference type="ARBA" id="ARBA00005517"/>
    </source>
</evidence>
<name>A0A8H5BKF5_9AGAR</name>
<evidence type="ECO:0000256" key="6">
    <source>
        <dbReference type="ARBA" id="ARBA00022697"/>
    </source>
</evidence>
<organism evidence="13 14">
    <name type="scientific">Psilocybe cf. subviscida</name>
    <dbReference type="NCBI Taxonomy" id="2480587"/>
    <lineage>
        <taxon>Eukaryota</taxon>
        <taxon>Fungi</taxon>
        <taxon>Dikarya</taxon>
        <taxon>Basidiomycota</taxon>
        <taxon>Agaricomycotina</taxon>
        <taxon>Agaricomycetes</taxon>
        <taxon>Agaricomycetidae</taxon>
        <taxon>Agaricales</taxon>
        <taxon>Agaricineae</taxon>
        <taxon>Strophariaceae</taxon>
        <taxon>Psilocybe</taxon>
    </lineage>
</organism>
<dbReference type="Pfam" id="PF00291">
    <property type="entry name" value="PALP"/>
    <property type="match status" value="1"/>
</dbReference>
<dbReference type="InterPro" id="IPR037158">
    <property type="entry name" value="Thr_synth_N_sf"/>
</dbReference>
<evidence type="ECO:0000256" key="10">
    <source>
        <dbReference type="SAM" id="MobiDB-lite"/>
    </source>
</evidence>
<dbReference type="Pfam" id="PF14821">
    <property type="entry name" value="Thr_synth_N"/>
    <property type="match status" value="1"/>
</dbReference>
<feature type="domain" description="Threonine synthase N-terminal" evidence="12">
    <location>
        <begin position="2"/>
        <end position="81"/>
    </location>
</feature>
<evidence type="ECO:0000256" key="7">
    <source>
        <dbReference type="ARBA" id="ARBA00022898"/>
    </source>
</evidence>
<dbReference type="Proteomes" id="UP000567179">
    <property type="component" value="Unassembled WGS sequence"/>
</dbReference>
<dbReference type="GO" id="GO:0004795">
    <property type="term" value="F:threonine synthase activity"/>
    <property type="evidence" value="ECO:0007669"/>
    <property type="project" value="UniProtKB-EC"/>
</dbReference>
<keyword evidence="14" id="KW-1185">Reference proteome</keyword>
<comment type="pathway">
    <text evidence="2">Amino-acid biosynthesis; L-threonine biosynthesis; L-threonine from L-aspartate: step 5/5.</text>
</comment>
<accession>A0A8H5BKF5</accession>
<protein>
    <recommendedName>
        <fullName evidence="4">threonine synthase</fullName>
        <ecNumber evidence="4">4.2.3.1</ecNumber>
    </recommendedName>
</protein>
<feature type="modified residue" description="N6-(pyridoxal phosphate)lysine" evidence="9">
    <location>
        <position position="113"/>
    </location>
</feature>
<evidence type="ECO:0000256" key="2">
    <source>
        <dbReference type="ARBA" id="ARBA00004979"/>
    </source>
</evidence>
<dbReference type="FunFam" id="3.90.1380.10:FF:000003">
    <property type="entry name" value="THR4p Threonine synthase"/>
    <property type="match status" value="1"/>
</dbReference>
<dbReference type="InterPro" id="IPR029144">
    <property type="entry name" value="Thr_synth_N"/>
</dbReference>
<comment type="similarity">
    <text evidence="3">Belongs to the threonine synthase family.</text>
</comment>
<evidence type="ECO:0000259" key="11">
    <source>
        <dbReference type="Pfam" id="PF00291"/>
    </source>
</evidence>
<dbReference type="PANTHER" id="PTHR42690">
    <property type="entry name" value="THREONINE SYNTHASE FAMILY MEMBER"/>
    <property type="match status" value="1"/>
</dbReference>